<dbReference type="InterPro" id="IPR036736">
    <property type="entry name" value="ACP-like_sf"/>
</dbReference>
<evidence type="ECO:0000256" key="4">
    <source>
        <dbReference type="ARBA" id="ARBA00022737"/>
    </source>
</evidence>
<dbReference type="PROSITE" id="PS50075">
    <property type="entry name" value="CARRIER"/>
    <property type="match status" value="2"/>
</dbReference>
<dbReference type="Pfam" id="PF13193">
    <property type="entry name" value="AMP-binding_C"/>
    <property type="match status" value="2"/>
</dbReference>
<dbReference type="SUPFAM" id="SSF56801">
    <property type="entry name" value="Acetyl-CoA synthetase-like"/>
    <property type="match status" value="2"/>
</dbReference>
<dbReference type="CDD" id="cd12116">
    <property type="entry name" value="A_NRPS_Ta1_like"/>
    <property type="match status" value="1"/>
</dbReference>
<evidence type="ECO:0000313" key="7">
    <source>
        <dbReference type="EMBL" id="GGO42886.1"/>
    </source>
</evidence>
<dbReference type="Proteomes" id="UP000631535">
    <property type="component" value="Unassembled WGS sequence"/>
</dbReference>
<evidence type="ECO:0000256" key="3">
    <source>
        <dbReference type="ARBA" id="ARBA00022553"/>
    </source>
</evidence>
<dbReference type="InterPro" id="IPR000873">
    <property type="entry name" value="AMP-dep_synth/lig_dom"/>
</dbReference>
<evidence type="ECO:0000256" key="2">
    <source>
        <dbReference type="ARBA" id="ARBA00022450"/>
    </source>
</evidence>
<dbReference type="PROSITE" id="PS00012">
    <property type="entry name" value="PHOSPHOPANTETHEINE"/>
    <property type="match status" value="2"/>
</dbReference>
<dbReference type="InterPro" id="IPR020806">
    <property type="entry name" value="PKS_PP-bd"/>
</dbReference>
<gene>
    <name evidence="7" type="ORF">GCM10012287_04810</name>
</gene>
<dbReference type="SMART" id="SM00823">
    <property type="entry name" value="PKS_PP"/>
    <property type="match status" value="2"/>
</dbReference>
<dbReference type="InterPro" id="IPR020845">
    <property type="entry name" value="AMP-binding_CS"/>
</dbReference>
<organism evidence="7 8">
    <name type="scientific">Streptomyces daqingensis</name>
    <dbReference type="NCBI Taxonomy" id="1472640"/>
    <lineage>
        <taxon>Bacteria</taxon>
        <taxon>Bacillati</taxon>
        <taxon>Actinomycetota</taxon>
        <taxon>Actinomycetes</taxon>
        <taxon>Kitasatosporales</taxon>
        <taxon>Streptomycetaceae</taxon>
        <taxon>Streptomyces</taxon>
    </lineage>
</organism>
<keyword evidence="8" id="KW-1185">Reference proteome</keyword>
<accession>A0ABQ2LT51</accession>
<keyword evidence="4" id="KW-0677">Repeat</keyword>
<dbReference type="Gene3D" id="3.30.559.10">
    <property type="entry name" value="Chloramphenicol acetyltransferase-like domain"/>
    <property type="match status" value="4"/>
</dbReference>
<dbReference type="Pfam" id="PF00550">
    <property type="entry name" value="PP-binding"/>
    <property type="match status" value="2"/>
</dbReference>
<name>A0ABQ2LT51_9ACTN</name>
<dbReference type="NCBIfam" id="NF003417">
    <property type="entry name" value="PRK04813.1"/>
    <property type="match status" value="2"/>
</dbReference>
<keyword evidence="2" id="KW-0596">Phosphopantetheine</keyword>
<dbReference type="Gene3D" id="3.30.300.30">
    <property type="match status" value="2"/>
</dbReference>
<dbReference type="PANTHER" id="PTHR45527:SF1">
    <property type="entry name" value="FATTY ACID SYNTHASE"/>
    <property type="match status" value="1"/>
</dbReference>
<feature type="domain" description="Carrier" evidence="6">
    <location>
        <begin position="1000"/>
        <end position="1075"/>
    </location>
</feature>
<dbReference type="CDD" id="cd12117">
    <property type="entry name" value="A_NRPS_Srf_like"/>
    <property type="match status" value="1"/>
</dbReference>
<dbReference type="CDD" id="cd19540">
    <property type="entry name" value="LCL_NRPS-like"/>
    <property type="match status" value="1"/>
</dbReference>
<dbReference type="Pfam" id="PF00668">
    <property type="entry name" value="Condensation"/>
    <property type="match status" value="4"/>
</dbReference>
<comment type="cofactor">
    <cofactor evidence="1">
        <name>pantetheine 4'-phosphate</name>
        <dbReference type="ChEBI" id="CHEBI:47942"/>
    </cofactor>
</comment>
<dbReference type="InterPro" id="IPR023213">
    <property type="entry name" value="CAT-like_dom_sf"/>
</dbReference>
<feature type="domain" description="Carrier" evidence="6">
    <location>
        <begin position="2063"/>
        <end position="2137"/>
    </location>
</feature>
<dbReference type="NCBIfam" id="TIGR01720">
    <property type="entry name" value="NRPS-para261"/>
    <property type="match status" value="1"/>
</dbReference>
<dbReference type="SUPFAM" id="SSF47336">
    <property type="entry name" value="ACP-like"/>
    <property type="match status" value="2"/>
</dbReference>
<dbReference type="InterPro" id="IPR001242">
    <property type="entry name" value="Condensation_dom"/>
</dbReference>
<evidence type="ECO:0000259" key="6">
    <source>
        <dbReference type="PROSITE" id="PS50075"/>
    </source>
</evidence>
<keyword evidence="5" id="KW-0045">Antibiotic biosynthesis</keyword>
<dbReference type="InterPro" id="IPR045851">
    <property type="entry name" value="AMP-bd_C_sf"/>
</dbReference>
<dbReference type="InterPro" id="IPR006162">
    <property type="entry name" value="Ppantetheine_attach_site"/>
</dbReference>
<dbReference type="EMBL" id="BMMP01000001">
    <property type="protein sequence ID" value="GGO42886.1"/>
    <property type="molecule type" value="Genomic_DNA"/>
</dbReference>
<dbReference type="NCBIfam" id="TIGR01733">
    <property type="entry name" value="AA-adenyl-dom"/>
    <property type="match status" value="2"/>
</dbReference>
<sequence length="3108" mass="339328">MTDIDLSSLTPEQKRELLVERLRRKAVDRTAPERRFPASFPQQRMWFLDQLTPGSATYNIPAAVRVHGPLDVELWDRSLREIVRRHESLRTTFDEVDGEPVQVVHDSGEVELTVEDCGHLRGSDGEAAIERLARQEFSRPFDLGTGPLMRMKFLRLAADEHILLLTMHHIVADLWSTSVLFGELVPLYQGYLTGTPAELPELPVQYADYSAWQRKKLSGPDFADQLEHWKETLEGAPPLLELPTDRPRPAVLSDSGGSRRFHLPASVMNGLRELSKSSGATPFMTLLTAYVVLLHRYSRQDDVVVGVPVANRGHSQVERLIGYFVNTLAIRNDVSGNPTFAELLNRVRSAALDAFAHQEVPFERLVEELSPERDLSRSPVFQVSFVYQNIPVPEFDVAGLRFELMEVPSSTARFDLELQVFEQGDELNGWFEYNTDLFDAATIDVMGGHLKVLLDNLLADPEQHVLDVAMLTDAEQREQRQEREDTRHEWPDDLLTHQRIEQQAALRPDAEAVYCQGETLTYAQLDTATNQLAHRLRSLGVGRDVMVGVCLERSPDMIVTVLAVLKAGGAYVPIDPGLPQDRIAFMVEDAELPVLVTQSSVADNLPDTKAVTLRVDELRAELADEPAESLGAPVQAADLAYVIYTSGSTGRPKGVQLPHRALRNLFWAMKQWPGIDADDSLIAVTTLSFDIATLELLLPLVEGARVVLATREVATDGKRLAEEMAATGATMLQATPSTWRMLVDAGWPGSEGLRGLICGEALPPDLARRLRGLGVDLWNMYGPSEATIYALGTRIVDDTITIGRPIANTEVHILDPEGRPVPPGVPGELCIGGDNLARGYVNRPELTAKQFIPNPFPSDLADRLYRTGDLVRRRVDGNIDYLGRLDHQVKLRGYRIELGEIETVLMRQEEVADTVVVVREDHAGDQRLVAYLVPDPAAGPADELLRGLRDALGDKLPDYMVPSAFVFLDELPRTPSGKTDRNALPAPDSQHTRATTVYVAPRTPEEETLCALFAEVLNVPEVGIDDSFFALGGHSLLATRLVARIRSAFGTEIPVRALFERQTPAGLAQLLGDSDAEARPALVPMTRPDPLPLSFAQQRLWFLHQLEGPSPTYNLPVVLRLSGSLDVDCLRAALADVVARHEALRTVFPDTGTVAAQHILPPEQAQPELPVRQIDQADLDDAVAAAVRHTFDLTTQIPLHAELFTLDPDTCVLVVVVHHIAADGWSLAPLRADLAEAYGARLAGHAPAREPLPVQYADYALWQREYLGSQDDPDSTYSRQLDYWRDALSGLPERIALPADRPHPAESTHNGDTLTFHWDTDLHEGLARLAHTCDVSMFVVLDAALAVLLSRHGAGTDIPIGVANAGRGDQATENLIGFFTNTLVLRTEISDSASFRDLLGAVRERTLDALEHQDIPFESLVDTLRPTRSMSHHPLVQVMLSWQTVTDRSLGLPGVEATPMAVGTGTARMDFVLLLHEYLADDGTPNGIDGGIEYNSDIFEADTIRTMLRRLRQILLAMIADPDQPVGGIDLLTPAERHRVLEEWNGASGSTATAGLPELFAQQAARTPDATAVSCGDERLTYRELSAAADRLAARLRTLGVAADGAEDAVCLLMERSVWLPAAILAVIKAGGVYVPLDPRYPESRMRLIMEETRARVLLVGGGETSKGQHPVTDGMHVLDAAAELSATDGAAADPVSAGAGDPDRAAYVMYTSGSTGQPKGVAVTHRNVANLAADHVWRSGNHTRVLMHAPTAFDASTYELWVPLLSGGEVVVAPAGELDPDVLLQTIRERRVTSTFFTAALFNLLVERDAEALAGMREVMAGGEALSAPVVAKALAAWPETVLTNGYGPTETTTFAVLHSTRETPYGTVPIGTPMDDTRTYVLDERLRPVPAGIPGELYLAGGGLARGYLGKPGLTAQRFVACPYGEPGERMYRTGDLVRWRADGRIEYLGRTDDQVKIRGFRIEPGEIENVLGTHPAVADSALTVREKPSGGKDLLGYAVLAHGTHADPDELRSFVAERLPQYMVPTVVTVLETFPMTANGKLDRRALPVPSLGGNTASRAAETPIEHTLCTVLADVLHLPEVGAEDGFFDLGGDSIQATQLVAQARTAGLVFTVRDVFAHQTVAGIARVARTADEYNPTHVADVGTGDIPLLPVMERQRRLGGSPVGFDLSTTVGLPSGIDEAQLAEVLQAVIDQHDALRTRLVVDDAGQWSLHADEPGTVNAGSVLRRVEIAGLADAAVDDLISEETAAAKQRLDPAEGAMIQPVWFDGGDVRPGRLLLAVHHFAVDGVSWRILLTDLAAAWDAVAAGRKPSLAPVTTSLRGWAERLTSSGNITRHRAELPVWQDVLREAAPLVDGKPDADRDVTGSEGRLTVTLPAGDTTPLTSRAPAAFRGSLQDVLLTAFGLAIGRWRSQRSGEHADAAPVVVDTESHGRHEHLHDGVDLSRTVGWFTSIHPVRLDSAALPWDTAAQAGSELAASVARTRRQQQSLPRNGLGYGLLRYLAPESEPLLAASPAPQVLFNYLGRVPVTDEETPWLPLRDDTAPTTPGAARPLSHPVEVNAVVQDGPGGPQLVANWSWAPSLLTEEDIHDLADAWFDALRAVVRCADAVDDGTVQLAPEDEYAAAVDAADLLNAPIPKADRSDGVGLSFGQLEFLLQPVGPNHAHHGVITAWRLRGELDTTALRRGLHDLVARHDILRTRYIQRGSQTVQFADGRPEWPLQAVDLRAYDEPAQREKLRELLTEETERPYSIEEGNLVRGLLVQLSETEHALVLVAHHILVDHWGFLVIINELSELYAAHAAERQPKLPEVMVDHLDYAAWEQQLLARGALDEHIAYWREQLDGAADTLDFDAPAHQRKDVAKGYSHSVTVSADVLSEVKDAARREGVTLFMMLMAGFHVLLHSYSGATDIAVSHPLAGRERPESKSMVGPFINIILNRSRMKGDLTFQELLRDVLQAELDAYSHQNVPVRALVHDGVIGDGNQLPLRVMLNLLGVPSNTLALEGLEVSSLDVQVGDESPLPELITAIEPHNLDLYLVAREVEGELRGLWVYSPQYIAPPVMGAMMRQWPHVLRLIAQHPELTVSQLRDRIREAQAEEADPSAEK</sequence>
<keyword evidence="3" id="KW-0597">Phosphoprotein</keyword>
<dbReference type="Gene3D" id="2.30.38.10">
    <property type="entry name" value="Luciferase, Domain 3"/>
    <property type="match status" value="2"/>
</dbReference>
<evidence type="ECO:0000256" key="5">
    <source>
        <dbReference type="ARBA" id="ARBA00023194"/>
    </source>
</evidence>
<dbReference type="Gene3D" id="1.10.1200.10">
    <property type="entry name" value="ACP-like"/>
    <property type="match status" value="2"/>
</dbReference>
<dbReference type="PROSITE" id="PS00455">
    <property type="entry name" value="AMP_BINDING"/>
    <property type="match status" value="2"/>
</dbReference>
<proteinExistence type="predicted"/>
<dbReference type="RefSeq" id="WP_189035330.1">
    <property type="nucleotide sequence ID" value="NZ_BMMP01000001.1"/>
</dbReference>
<comment type="caution">
    <text evidence="7">The sequence shown here is derived from an EMBL/GenBank/DDBJ whole genome shotgun (WGS) entry which is preliminary data.</text>
</comment>
<evidence type="ECO:0000256" key="1">
    <source>
        <dbReference type="ARBA" id="ARBA00001957"/>
    </source>
</evidence>
<reference evidence="8" key="1">
    <citation type="journal article" date="2019" name="Int. J. Syst. Evol. Microbiol.">
        <title>The Global Catalogue of Microorganisms (GCM) 10K type strain sequencing project: providing services to taxonomists for standard genome sequencing and annotation.</title>
        <authorList>
            <consortium name="The Broad Institute Genomics Platform"/>
            <consortium name="The Broad Institute Genome Sequencing Center for Infectious Disease"/>
            <person name="Wu L."/>
            <person name="Ma J."/>
        </authorList>
    </citation>
    <scope>NUCLEOTIDE SEQUENCE [LARGE SCALE GENOMIC DNA]</scope>
    <source>
        <strain evidence="8">CGMCC 4.7178</strain>
    </source>
</reference>
<dbReference type="CDD" id="cd19531">
    <property type="entry name" value="LCL_NRPS-like"/>
    <property type="match status" value="2"/>
</dbReference>
<protein>
    <recommendedName>
        <fullName evidence="6">Carrier domain-containing protein</fullName>
    </recommendedName>
</protein>
<dbReference type="SUPFAM" id="SSF52777">
    <property type="entry name" value="CoA-dependent acyltransferases"/>
    <property type="match status" value="8"/>
</dbReference>
<dbReference type="InterPro" id="IPR025110">
    <property type="entry name" value="AMP-bd_C"/>
</dbReference>
<dbReference type="Gene3D" id="3.30.559.30">
    <property type="entry name" value="Nonribosomal peptide synthetase, condensation domain"/>
    <property type="match status" value="4"/>
</dbReference>
<dbReference type="InterPro" id="IPR010071">
    <property type="entry name" value="AA_adenyl_dom"/>
</dbReference>
<dbReference type="Pfam" id="PF00501">
    <property type="entry name" value="AMP-binding"/>
    <property type="match status" value="2"/>
</dbReference>
<dbReference type="InterPro" id="IPR009081">
    <property type="entry name" value="PP-bd_ACP"/>
</dbReference>
<dbReference type="Gene3D" id="3.40.50.980">
    <property type="match status" value="4"/>
</dbReference>
<dbReference type="PANTHER" id="PTHR45527">
    <property type="entry name" value="NONRIBOSOMAL PEPTIDE SYNTHETASE"/>
    <property type="match status" value="1"/>
</dbReference>
<evidence type="ECO:0000313" key="8">
    <source>
        <dbReference type="Proteomes" id="UP000631535"/>
    </source>
</evidence>
<dbReference type="InterPro" id="IPR010060">
    <property type="entry name" value="NRPS_synth"/>
</dbReference>